<dbReference type="Gene3D" id="1.25.40.10">
    <property type="entry name" value="Tetratricopeptide repeat domain"/>
    <property type="match status" value="2"/>
</dbReference>
<dbReference type="InterPro" id="IPR003593">
    <property type="entry name" value="AAA+_ATPase"/>
</dbReference>
<dbReference type="InterPro" id="IPR036388">
    <property type="entry name" value="WH-like_DNA-bd_sf"/>
</dbReference>
<dbReference type="SMART" id="SM00382">
    <property type="entry name" value="AAA"/>
    <property type="match status" value="1"/>
</dbReference>
<dbReference type="InterPro" id="IPR011990">
    <property type="entry name" value="TPR-like_helical_dom_sf"/>
</dbReference>
<dbReference type="SMART" id="SM00421">
    <property type="entry name" value="HTH_LUXR"/>
    <property type="match status" value="1"/>
</dbReference>
<evidence type="ECO:0000259" key="3">
    <source>
        <dbReference type="PROSITE" id="PS50043"/>
    </source>
</evidence>
<dbReference type="PRINTS" id="PR00038">
    <property type="entry name" value="HTHLUXR"/>
</dbReference>
<dbReference type="Pfam" id="PF13191">
    <property type="entry name" value="AAA_16"/>
    <property type="match status" value="1"/>
</dbReference>
<keyword evidence="1" id="KW-0547">Nucleotide-binding</keyword>
<evidence type="ECO:0000256" key="2">
    <source>
        <dbReference type="ARBA" id="ARBA00022840"/>
    </source>
</evidence>
<protein>
    <submittedName>
        <fullName evidence="4">AAA family ATPase</fullName>
    </submittedName>
</protein>
<name>A0ABS1K4T1_9MICC</name>
<dbReference type="Gene3D" id="1.10.10.10">
    <property type="entry name" value="Winged helix-like DNA-binding domain superfamily/Winged helix DNA-binding domain"/>
    <property type="match status" value="1"/>
</dbReference>
<accession>A0ABS1K4T1</accession>
<sequence>MLNSRDEAVSRAQELSELDSLLGAAVSGGAAPGRPLCAVVEGPAGMGKTTLCEAFLAAHPGVAVARADASPWERELVGGVLAQLGLVPDEDTGGTGTPTDPHDATAQPAWLPAGRAALARLTALAARGPVLVFIDSLEDADVLSLEALAYAARRVRGPVALLAALRSGGADPGSPAASFADAVGARRLTLGPLPAQGLRWLAQVHSGVHLSPEATQSLWNVSRGNPGLAVEALDHGLASLGAEALAAQGPGAVVPSVASRVETALSLLPPDSRSLVEAVSVLGGTPTGAAAAQLAGLPADDPQALLAAADAAWRAGLLECRTVAGSLQLTLRDPLVRDAVHAGLGPRDRASLHRRAAGLAGSTRERVRHLVAAAAMPDAGLAAEVDRLADEEAAAGDWSASADALMAASQLHVDPGLRENRLLRAAEAMVGAGDLPQAAPLARRIESLPQSAARDAVLAYYAIHRGHARRAAALLDRAWETRDPLGSADLASRIAQYRVLNALADWDIPALLDWTERAVRLAGPESAAGIEARAMLGLGLGSAGRREEARAAYDELASSPHLGGRDQRLHLGRGWLALALDDIDEARLELRAAIPQARRPGALRITLWAHVWLARAEFSVGRWDEALAVARAGIALNAPVGMDLVEPLLHFTAAQVHALRGDAEEAARHRRLAQPGPEAYPVMHLGGALAAAAVAESAGDYPAVLRAFEPVVRLDRSRGIDEPGFWPWQDVYANALVLTGRVEEADAFLRPLEAAAGAAAHRSTIARLGYVRGRVLGAQGRLDDAVRCFEDSLAELDGLSLPYAMARGRFAYGQTLRRSGRRRDATEVLASARDAFSAIGATVYVARCDRELQAAGTSAFRTVPHHPGRSRDTRRQQEGLHPAFTAQEAAVARLVAGGLSNREAAHELFVSVKTIQYHLTRIYAKLGISSRAELAALYRGSEDAAAVD</sequence>
<feature type="domain" description="HTH luxR-type" evidence="3">
    <location>
        <begin position="877"/>
        <end position="942"/>
    </location>
</feature>
<dbReference type="SUPFAM" id="SSF48452">
    <property type="entry name" value="TPR-like"/>
    <property type="match status" value="2"/>
</dbReference>
<dbReference type="SUPFAM" id="SSF52540">
    <property type="entry name" value="P-loop containing nucleoside triphosphate hydrolases"/>
    <property type="match status" value="1"/>
</dbReference>
<evidence type="ECO:0000313" key="4">
    <source>
        <dbReference type="EMBL" id="MBL0706538.1"/>
    </source>
</evidence>
<keyword evidence="5" id="KW-1185">Reference proteome</keyword>
<dbReference type="InterPro" id="IPR000792">
    <property type="entry name" value="Tscrpt_reg_LuxR_C"/>
</dbReference>
<dbReference type="PANTHER" id="PTHR16305">
    <property type="entry name" value="TESTICULAR SOLUBLE ADENYLYL CYCLASE"/>
    <property type="match status" value="1"/>
</dbReference>
<dbReference type="PANTHER" id="PTHR16305:SF35">
    <property type="entry name" value="TRANSCRIPTIONAL ACTIVATOR DOMAIN"/>
    <property type="match status" value="1"/>
</dbReference>
<dbReference type="Pfam" id="PF00196">
    <property type="entry name" value="GerE"/>
    <property type="match status" value="1"/>
</dbReference>
<organism evidence="4 5">
    <name type="scientific">Sinomonas cellulolyticus</name>
    <dbReference type="NCBI Taxonomy" id="2801916"/>
    <lineage>
        <taxon>Bacteria</taxon>
        <taxon>Bacillati</taxon>
        <taxon>Actinomycetota</taxon>
        <taxon>Actinomycetes</taxon>
        <taxon>Micrococcales</taxon>
        <taxon>Micrococcaceae</taxon>
        <taxon>Sinomonas</taxon>
    </lineage>
</organism>
<dbReference type="SUPFAM" id="SSF46894">
    <property type="entry name" value="C-terminal effector domain of the bipartite response regulators"/>
    <property type="match status" value="1"/>
</dbReference>
<reference evidence="4 5" key="1">
    <citation type="submission" date="2021-01" db="EMBL/GenBank/DDBJ databases">
        <title>Genome public.</title>
        <authorList>
            <person name="Liu C."/>
            <person name="Sun Q."/>
        </authorList>
    </citation>
    <scope>NUCLEOTIDE SEQUENCE [LARGE SCALE GENOMIC DNA]</scope>
    <source>
        <strain evidence="4 5">JC656</strain>
    </source>
</reference>
<dbReference type="PROSITE" id="PS50043">
    <property type="entry name" value="HTH_LUXR_2"/>
    <property type="match status" value="1"/>
</dbReference>
<keyword evidence="2" id="KW-0067">ATP-binding</keyword>
<dbReference type="InterPro" id="IPR027417">
    <property type="entry name" value="P-loop_NTPase"/>
</dbReference>
<proteinExistence type="predicted"/>
<dbReference type="InterPro" id="IPR041664">
    <property type="entry name" value="AAA_16"/>
</dbReference>
<dbReference type="EMBL" id="JAERRC010000030">
    <property type="protein sequence ID" value="MBL0706538.1"/>
    <property type="molecule type" value="Genomic_DNA"/>
</dbReference>
<dbReference type="InterPro" id="IPR016032">
    <property type="entry name" value="Sig_transdc_resp-reg_C-effctor"/>
</dbReference>
<dbReference type="Proteomes" id="UP000639051">
    <property type="component" value="Unassembled WGS sequence"/>
</dbReference>
<comment type="caution">
    <text evidence="4">The sequence shown here is derived from an EMBL/GenBank/DDBJ whole genome shotgun (WGS) entry which is preliminary data.</text>
</comment>
<gene>
    <name evidence="4" type="ORF">JJE72_13660</name>
</gene>
<dbReference type="CDD" id="cd06170">
    <property type="entry name" value="LuxR_C_like"/>
    <property type="match status" value="1"/>
</dbReference>
<dbReference type="RefSeq" id="WP_189692916.1">
    <property type="nucleotide sequence ID" value="NZ_BNCM01000003.1"/>
</dbReference>
<evidence type="ECO:0000313" key="5">
    <source>
        <dbReference type="Proteomes" id="UP000639051"/>
    </source>
</evidence>
<evidence type="ECO:0000256" key="1">
    <source>
        <dbReference type="ARBA" id="ARBA00022741"/>
    </source>
</evidence>